<organism evidence="5 6">
    <name type="scientific">Coccomyxa viridis</name>
    <dbReference type="NCBI Taxonomy" id="1274662"/>
    <lineage>
        <taxon>Eukaryota</taxon>
        <taxon>Viridiplantae</taxon>
        <taxon>Chlorophyta</taxon>
        <taxon>core chlorophytes</taxon>
        <taxon>Trebouxiophyceae</taxon>
        <taxon>Trebouxiophyceae incertae sedis</taxon>
        <taxon>Coccomyxaceae</taxon>
        <taxon>Coccomyxa</taxon>
    </lineage>
</organism>
<dbReference type="Proteomes" id="UP001497392">
    <property type="component" value="Unassembled WGS sequence"/>
</dbReference>
<dbReference type="InterPro" id="IPR040919">
    <property type="entry name" value="Asparaginase_C"/>
</dbReference>
<evidence type="ECO:0000256" key="2">
    <source>
        <dbReference type="PROSITE-ProRule" id="PRU10100"/>
    </source>
</evidence>
<dbReference type="Pfam" id="PF17763">
    <property type="entry name" value="Asparaginase_C"/>
    <property type="match status" value="1"/>
</dbReference>
<feature type="domain" description="Asparaginase/glutaminase C-terminal" evidence="4">
    <location>
        <begin position="246"/>
        <end position="353"/>
    </location>
</feature>
<dbReference type="InterPro" id="IPR006034">
    <property type="entry name" value="Asparaginase/glutaminase-like"/>
</dbReference>
<evidence type="ECO:0000256" key="1">
    <source>
        <dbReference type="ARBA" id="ARBA00012920"/>
    </source>
</evidence>
<evidence type="ECO:0000259" key="3">
    <source>
        <dbReference type="Pfam" id="PF00710"/>
    </source>
</evidence>
<comment type="caution">
    <text evidence="5">The sequence shown here is derived from an EMBL/GenBank/DDBJ whole genome shotgun (WGS) entry which is preliminary data.</text>
</comment>
<dbReference type="InterPro" id="IPR037152">
    <property type="entry name" value="L-asparaginase_N_sf"/>
</dbReference>
<dbReference type="Gene3D" id="3.40.50.1170">
    <property type="entry name" value="L-asparaginase, N-terminal domain"/>
    <property type="match status" value="1"/>
</dbReference>
<dbReference type="CDD" id="cd08963">
    <property type="entry name" value="L-asparaginase_I"/>
    <property type="match status" value="1"/>
</dbReference>
<dbReference type="InterPro" id="IPR027473">
    <property type="entry name" value="L-asparaginase_C"/>
</dbReference>
<dbReference type="EMBL" id="CAXHTA020000007">
    <property type="protein sequence ID" value="CAL5222569.1"/>
    <property type="molecule type" value="Genomic_DNA"/>
</dbReference>
<evidence type="ECO:0000313" key="6">
    <source>
        <dbReference type="Proteomes" id="UP001497392"/>
    </source>
</evidence>
<evidence type="ECO:0000313" key="5">
    <source>
        <dbReference type="EMBL" id="CAL5222569.1"/>
    </source>
</evidence>
<gene>
    <name evidence="5" type="primary">g4953</name>
    <name evidence="5" type="ORF">VP750_LOCUS4228</name>
</gene>
<dbReference type="PIRSF" id="PIRSF500176">
    <property type="entry name" value="L_ASNase"/>
    <property type="match status" value="1"/>
</dbReference>
<feature type="active site" evidence="2">
    <location>
        <position position="121"/>
    </location>
</feature>
<evidence type="ECO:0000259" key="4">
    <source>
        <dbReference type="Pfam" id="PF17763"/>
    </source>
</evidence>
<dbReference type="InterPro" id="IPR041725">
    <property type="entry name" value="L-asparaginase_I"/>
</dbReference>
<dbReference type="Pfam" id="PF00710">
    <property type="entry name" value="Asparaginase"/>
    <property type="match status" value="1"/>
</dbReference>
<protein>
    <recommendedName>
        <fullName evidence="1">asparaginase</fullName>
        <ecNumber evidence="1">3.5.1.1</ecNumber>
    </recommendedName>
</protein>
<dbReference type="EC" id="3.5.1.1" evidence="1"/>
<accession>A0ABP1FTV1</accession>
<dbReference type="PANTHER" id="PTHR11707:SF28">
    <property type="entry name" value="60 KDA LYSOPHOSPHOLIPASE"/>
    <property type="match status" value="1"/>
</dbReference>
<dbReference type="SFLD" id="SFLDS00057">
    <property type="entry name" value="Glutaminase/Asparaginase"/>
    <property type="match status" value="1"/>
</dbReference>
<dbReference type="InterPro" id="IPR027474">
    <property type="entry name" value="L-asparaginase_N"/>
</dbReference>
<name>A0ABP1FTV1_9CHLO</name>
<dbReference type="InterPro" id="IPR036152">
    <property type="entry name" value="Asp/glu_Ase-like_sf"/>
</dbReference>
<dbReference type="PANTHER" id="PTHR11707">
    <property type="entry name" value="L-ASPARAGINASE"/>
    <property type="match status" value="1"/>
</dbReference>
<dbReference type="PRINTS" id="PR00139">
    <property type="entry name" value="ASNGLNASE"/>
</dbReference>
<sequence>MHEHPVMMVSKPLPRCLLIHTGGTLGMDPSASYEPDALDGHIHLKRGTGGSFSPAAALRPGTMLDQLLFAVPELRAFANLKLEIPFNVDSSRVGPAEWVKLARLIHDNRDSYDAFLIVHGTDTMAYTAAALSFMLAGFRKPIVLTGSQLPLAMPRSDARQNLIDSLTCATAFFTPPHVLLQEVAICFGGRLMRGNCAQKVHSNSYRAFDSINHPPLAILGVEVDWNASQMLKVNGVYRPRFKLDPRVIRVPVIPGLDPRTAYGNLAERNVKGIVLEAFGVGNMPDLPKFGWLPWLKSTIKEGVKVYLSSQCTSGDLQPELYRAGSAALEMGVEGGPQMTAEAAVVKMMFCLAYPDIPMGVAIAGEM</sequence>
<feature type="domain" description="L-asparaginase N-terminal" evidence="3">
    <location>
        <begin position="54"/>
        <end position="228"/>
    </location>
</feature>
<dbReference type="PROSITE" id="PS51732">
    <property type="entry name" value="ASN_GLN_ASE_3"/>
    <property type="match status" value="1"/>
</dbReference>
<dbReference type="SUPFAM" id="SSF53774">
    <property type="entry name" value="Glutaminase/Asparaginase"/>
    <property type="match status" value="1"/>
</dbReference>
<dbReference type="PIRSF" id="PIRSF001220">
    <property type="entry name" value="L-ASNase_gatD"/>
    <property type="match status" value="1"/>
</dbReference>
<dbReference type="Gene3D" id="3.40.50.40">
    <property type="match status" value="1"/>
</dbReference>
<dbReference type="PROSITE" id="PS00917">
    <property type="entry name" value="ASN_GLN_ASE_2"/>
    <property type="match status" value="1"/>
</dbReference>
<dbReference type="SMART" id="SM00870">
    <property type="entry name" value="Asparaginase"/>
    <property type="match status" value="1"/>
</dbReference>
<dbReference type="InterPro" id="IPR027475">
    <property type="entry name" value="Asparaginase/glutaminase_AS2"/>
</dbReference>
<keyword evidence="6" id="KW-1185">Reference proteome</keyword>
<reference evidence="5 6" key="1">
    <citation type="submission" date="2024-06" db="EMBL/GenBank/DDBJ databases">
        <authorList>
            <person name="Kraege A."/>
            <person name="Thomma B."/>
        </authorList>
    </citation>
    <scope>NUCLEOTIDE SEQUENCE [LARGE SCALE GENOMIC DNA]</scope>
</reference>
<proteinExistence type="predicted"/>